<keyword evidence="1" id="KW-0175">Coiled coil</keyword>
<evidence type="ECO:0008006" key="5">
    <source>
        <dbReference type="Google" id="ProtNLM"/>
    </source>
</evidence>
<organism evidence="3 4">
    <name type="scientific">Mytilus coruscus</name>
    <name type="common">Sea mussel</name>
    <dbReference type="NCBI Taxonomy" id="42192"/>
    <lineage>
        <taxon>Eukaryota</taxon>
        <taxon>Metazoa</taxon>
        <taxon>Spiralia</taxon>
        <taxon>Lophotrochozoa</taxon>
        <taxon>Mollusca</taxon>
        <taxon>Bivalvia</taxon>
        <taxon>Autobranchia</taxon>
        <taxon>Pteriomorphia</taxon>
        <taxon>Mytilida</taxon>
        <taxon>Mytiloidea</taxon>
        <taxon>Mytilidae</taxon>
        <taxon>Mytilinae</taxon>
        <taxon>Mytilus</taxon>
    </lineage>
</organism>
<feature type="region of interest" description="Disordered" evidence="2">
    <location>
        <begin position="65"/>
        <end position="101"/>
    </location>
</feature>
<evidence type="ECO:0000256" key="2">
    <source>
        <dbReference type="SAM" id="MobiDB-lite"/>
    </source>
</evidence>
<keyword evidence="4" id="KW-1185">Reference proteome</keyword>
<evidence type="ECO:0000313" key="3">
    <source>
        <dbReference type="EMBL" id="CAC5412371.1"/>
    </source>
</evidence>
<dbReference type="Proteomes" id="UP000507470">
    <property type="component" value="Unassembled WGS sequence"/>
</dbReference>
<reference evidence="3 4" key="1">
    <citation type="submission" date="2020-06" db="EMBL/GenBank/DDBJ databases">
        <authorList>
            <person name="Li R."/>
            <person name="Bekaert M."/>
        </authorList>
    </citation>
    <scope>NUCLEOTIDE SEQUENCE [LARGE SCALE GENOMIC DNA]</scope>
    <source>
        <strain evidence="4">wild</strain>
    </source>
</reference>
<proteinExistence type="predicted"/>
<name>A0A6J8DYB1_MYTCO</name>
<dbReference type="EMBL" id="CACVKT020007994">
    <property type="protein sequence ID" value="CAC5412371.1"/>
    <property type="molecule type" value="Genomic_DNA"/>
</dbReference>
<accession>A0A6J8DYB1</accession>
<dbReference type="AlphaFoldDB" id="A0A6J8DYB1"/>
<gene>
    <name evidence="3" type="ORF">MCOR_45354</name>
</gene>
<feature type="compositionally biased region" description="Polar residues" evidence="2">
    <location>
        <begin position="65"/>
        <end position="77"/>
    </location>
</feature>
<protein>
    <recommendedName>
        <fullName evidence="5">Phorbol-ester/DAG-type domain-containing protein</fullName>
    </recommendedName>
</protein>
<evidence type="ECO:0000256" key="1">
    <source>
        <dbReference type="SAM" id="Coils"/>
    </source>
</evidence>
<evidence type="ECO:0000313" key="4">
    <source>
        <dbReference type="Proteomes" id="UP000507470"/>
    </source>
</evidence>
<feature type="coiled-coil region" evidence="1">
    <location>
        <begin position="113"/>
        <end position="147"/>
    </location>
</feature>
<sequence>MLIDPAWDICEDCNNKCHIKCMTEINGTYVCIPCIILQEELKQQENINKDLAIVTPHMNIEGKNQETTLLNESTPLATTKPIPKLRQPKMKQQNLDDPTLPKLSELRARKIKIKKVEEQLKIKEKSINEIRNEKLLLESRCQQLEARNFE</sequence>